<keyword evidence="6" id="KW-1133">Transmembrane helix</keyword>
<dbReference type="Pfam" id="PF13639">
    <property type="entry name" value="zf-RING_2"/>
    <property type="match status" value="1"/>
</dbReference>
<feature type="region of interest" description="Disordered" evidence="5">
    <location>
        <begin position="108"/>
        <end position="129"/>
    </location>
</feature>
<dbReference type="Proteomes" id="UP000504607">
    <property type="component" value="Unplaced"/>
</dbReference>
<dbReference type="GO" id="GO:0008270">
    <property type="term" value="F:zinc ion binding"/>
    <property type="evidence" value="ECO:0007669"/>
    <property type="project" value="UniProtKB-KW"/>
</dbReference>
<evidence type="ECO:0000256" key="2">
    <source>
        <dbReference type="ARBA" id="ARBA00022771"/>
    </source>
</evidence>
<name>A0A6I9SET4_ELAGV</name>
<dbReference type="InParanoid" id="A0A6I9SET4"/>
<keyword evidence="3" id="KW-0862">Zinc</keyword>
<evidence type="ECO:0000313" key="8">
    <source>
        <dbReference type="Proteomes" id="UP000504607"/>
    </source>
</evidence>
<keyword evidence="8" id="KW-1185">Reference proteome</keyword>
<dbReference type="GO" id="GO:0061630">
    <property type="term" value="F:ubiquitin protein ligase activity"/>
    <property type="evidence" value="ECO:0007669"/>
    <property type="project" value="TreeGrafter"/>
</dbReference>
<protein>
    <submittedName>
        <fullName evidence="9">Probable E3 ubiquitin-protein ligase RHY1A</fullName>
    </submittedName>
</protein>
<dbReference type="AlphaFoldDB" id="A0A6I9SET4"/>
<dbReference type="InterPro" id="IPR013083">
    <property type="entry name" value="Znf_RING/FYVE/PHD"/>
</dbReference>
<gene>
    <name evidence="9" type="primary">LOC105060246</name>
</gene>
<keyword evidence="6" id="KW-0812">Transmembrane</keyword>
<proteinExistence type="predicted"/>
<reference evidence="9" key="1">
    <citation type="submission" date="2025-08" db="UniProtKB">
        <authorList>
            <consortium name="RefSeq"/>
        </authorList>
    </citation>
    <scope>IDENTIFICATION</scope>
</reference>
<dbReference type="FunCoup" id="A0A6I9SET4">
    <property type="interactions" value="1280"/>
</dbReference>
<dbReference type="FunFam" id="3.30.40.10:FF:000611">
    <property type="entry name" value="Zinc finger family protein"/>
    <property type="match status" value="1"/>
</dbReference>
<feature type="domain" description="RING-type" evidence="7">
    <location>
        <begin position="166"/>
        <end position="207"/>
    </location>
</feature>
<evidence type="ECO:0000256" key="1">
    <source>
        <dbReference type="ARBA" id="ARBA00022723"/>
    </source>
</evidence>
<evidence type="ECO:0000256" key="3">
    <source>
        <dbReference type="ARBA" id="ARBA00022833"/>
    </source>
</evidence>
<dbReference type="Gene3D" id="3.30.40.10">
    <property type="entry name" value="Zinc/RING finger domain, C3HC4 (zinc finger)"/>
    <property type="match status" value="1"/>
</dbReference>
<dbReference type="GO" id="GO:0006511">
    <property type="term" value="P:ubiquitin-dependent protein catabolic process"/>
    <property type="evidence" value="ECO:0007669"/>
    <property type="project" value="TreeGrafter"/>
</dbReference>
<keyword evidence="1" id="KW-0479">Metal-binding</keyword>
<evidence type="ECO:0000259" key="7">
    <source>
        <dbReference type="PROSITE" id="PS50089"/>
    </source>
</evidence>
<organism evidence="8 9">
    <name type="scientific">Elaeis guineensis var. tenera</name>
    <name type="common">Oil palm</name>
    <dbReference type="NCBI Taxonomy" id="51953"/>
    <lineage>
        <taxon>Eukaryota</taxon>
        <taxon>Viridiplantae</taxon>
        <taxon>Streptophyta</taxon>
        <taxon>Embryophyta</taxon>
        <taxon>Tracheophyta</taxon>
        <taxon>Spermatophyta</taxon>
        <taxon>Magnoliopsida</taxon>
        <taxon>Liliopsida</taxon>
        <taxon>Arecaceae</taxon>
        <taxon>Arecoideae</taxon>
        <taxon>Cocoseae</taxon>
        <taxon>Elaeidinae</taxon>
        <taxon>Elaeis</taxon>
    </lineage>
</organism>
<evidence type="ECO:0000256" key="4">
    <source>
        <dbReference type="PROSITE-ProRule" id="PRU00175"/>
    </source>
</evidence>
<dbReference type="SUPFAM" id="SSF57850">
    <property type="entry name" value="RING/U-box"/>
    <property type="match status" value="1"/>
</dbReference>
<dbReference type="CDD" id="cd16454">
    <property type="entry name" value="RING-H2_PA-TM-RING"/>
    <property type="match status" value="1"/>
</dbReference>
<dbReference type="PANTHER" id="PTHR45931">
    <property type="entry name" value="SI:CH211-59O9.10"/>
    <property type="match status" value="1"/>
</dbReference>
<evidence type="ECO:0000256" key="6">
    <source>
        <dbReference type="SAM" id="Phobius"/>
    </source>
</evidence>
<dbReference type="GO" id="GO:0005634">
    <property type="term" value="C:nucleus"/>
    <property type="evidence" value="ECO:0007669"/>
    <property type="project" value="TreeGrafter"/>
</dbReference>
<dbReference type="SMART" id="SM00184">
    <property type="entry name" value="RING"/>
    <property type="match status" value="1"/>
</dbReference>
<dbReference type="PANTHER" id="PTHR45931:SF3">
    <property type="entry name" value="RING ZINC FINGER-CONTAINING PROTEIN"/>
    <property type="match status" value="1"/>
</dbReference>
<accession>A0A6I9SET4</accession>
<dbReference type="InterPro" id="IPR001841">
    <property type="entry name" value="Znf_RING"/>
</dbReference>
<dbReference type="RefSeq" id="XP_010942165.1">
    <property type="nucleotide sequence ID" value="XM_010943863.3"/>
</dbReference>
<evidence type="ECO:0000313" key="9">
    <source>
        <dbReference type="RefSeq" id="XP_010942165.1"/>
    </source>
</evidence>
<feature type="transmembrane region" description="Helical" evidence="6">
    <location>
        <begin position="6"/>
        <end position="30"/>
    </location>
</feature>
<keyword evidence="2 4" id="KW-0863">Zinc-finger</keyword>
<sequence length="212" mass="23658">MPSSCVLSRVWVFGSCGVRMVIMAGMLPGVECARRRRLRQGGSMDSPSGSRRSSFCLYTTGYETHLGSTFTQRSGLIKELHDGALGDAAREAKERLDEKLRAQRSLAIKRHHSMGSMRPEKSRGGDEGAAPMILGKAQREVFSSKKSTRKFSWSKLGWKASEQAECAVCLEEFKTGDILINLPCAHRFHWNCAVPWLENNSHCPCCRMTVFL</sequence>
<dbReference type="InterPro" id="IPR051834">
    <property type="entry name" value="RING_finger_E3_ligase"/>
</dbReference>
<keyword evidence="6" id="KW-0472">Membrane</keyword>
<dbReference type="PROSITE" id="PS50089">
    <property type="entry name" value="ZF_RING_2"/>
    <property type="match status" value="1"/>
</dbReference>
<dbReference type="OrthoDB" id="8062037at2759"/>
<evidence type="ECO:0000256" key="5">
    <source>
        <dbReference type="SAM" id="MobiDB-lite"/>
    </source>
</evidence>